<protein>
    <submittedName>
        <fullName evidence="2">Uncharacterized protein</fullName>
    </submittedName>
</protein>
<dbReference type="Proteomes" id="UP000299102">
    <property type="component" value="Unassembled WGS sequence"/>
</dbReference>
<dbReference type="AlphaFoldDB" id="A0A4C1UV18"/>
<sequence>MYVIEKLERAALENPVQTKLVKKCETRFVPFRRVRVTAERCVRARGGATPCHPIRLAPFAIVVRRGSGGRGVRRIGGRGRGRGRRPVGAEARAGPPPPPSPVKMGGRVFPRKTRARAPARGGMFLAASKAGGAGSARARGGGGRGARVLLVAAASSGGARVAPSRKTPRRSSFPPRTLQERYRDLHEYRKAEAVEEGSPREAKVAKIAAEGDAAGAGYEGGPAPHPRPPDPPKDEDSFVASWLQSSFKMPPAEGEPEPEPEPEAGCAGSALDLRAAPLPLHRPHELWPRERAPSPPQSAPPPPAPPAPHAQLPPADHKLLADKLVTEIQSRSRDPFASQTIFGTRKYVQRYRSIIPDWLPATEDLTVCFISVSFSHAALRPAGTEQQQSPSADSTLSERSLVPFALPQAQSPSGENPVADRNSMLPFALQSRGGQSISERTLEECWTTLQRPFSFPFPRHEKDKNKEQSQNTARKASGTRCLFISCFYFANCNRKVAYEARPRKLLAFEHLRGASDDKWDRIAVNSFDELGNRLANRRTCRTRPRANTNLLQQREKMRPIRNVKKNHNSDITTWTATSSNKRATISTGLVIMKSVRKGCGKIEGVGDGEIEEKKNLVSQMYFRDTLYMYLLLINSCSFLKVQFGDCEFVNETNSSEPRLAVPF</sequence>
<feature type="region of interest" description="Disordered" evidence="1">
    <location>
        <begin position="155"/>
        <end position="183"/>
    </location>
</feature>
<feature type="compositionally biased region" description="Low complexity" evidence="1">
    <location>
        <begin position="155"/>
        <end position="165"/>
    </location>
</feature>
<feature type="compositionally biased region" description="Basic residues" evidence="1">
    <location>
        <begin position="71"/>
        <end position="85"/>
    </location>
</feature>
<comment type="caution">
    <text evidence="2">The sequence shown here is derived from an EMBL/GenBank/DDBJ whole genome shotgun (WGS) entry which is preliminary data.</text>
</comment>
<evidence type="ECO:0000313" key="2">
    <source>
        <dbReference type="EMBL" id="GBP30080.1"/>
    </source>
</evidence>
<dbReference type="EMBL" id="BGZK01000228">
    <property type="protein sequence ID" value="GBP30080.1"/>
    <property type="molecule type" value="Genomic_DNA"/>
</dbReference>
<feature type="compositionally biased region" description="Pro residues" evidence="1">
    <location>
        <begin position="293"/>
        <end position="308"/>
    </location>
</feature>
<proteinExistence type="predicted"/>
<feature type="region of interest" description="Disordered" evidence="1">
    <location>
        <begin position="286"/>
        <end position="314"/>
    </location>
</feature>
<gene>
    <name evidence="2" type="ORF">EVAR_14598_1</name>
</gene>
<name>A0A4C1UV18_EUMVA</name>
<dbReference type="OrthoDB" id="5305647at2759"/>
<keyword evidence="3" id="KW-1185">Reference proteome</keyword>
<feature type="compositionally biased region" description="Basic and acidic residues" evidence="1">
    <location>
        <begin position="227"/>
        <end position="236"/>
    </location>
</feature>
<evidence type="ECO:0000313" key="3">
    <source>
        <dbReference type="Proteomes" id="UP000299102"/>
    </source>
</evidence>
<feature type="region of interest" description="Disordered" evidence="1">
    <location>
        <begin position="70"/>
        <end position="107"/>
    </location>
</feature>
<feature type="region of interest" description="Disordered" evidence="1">
    <location>
        <begin position="248"/>
        <end position="267"/>
    </location>
</feature>
<organism evidence="2 3">
    <name type="scientific">Eumeta variegata</name>
    <name type="common">Bagworm moth</name>
    <name type="synonym">Eumeta japonica</name>
    <dbReference type="NCBI Taxonomy" id="151549"/>
    <lineage>
        <taxon>Eukaryota</taxon>
        <taxon>Metazoa</taxon>
        <taxon>Ecdysozoa</taxon>
        <taxon>Arthropoda</taxon>
        <taxon>Hexapoda</taxon>
        <taxon>Insecta</taxon>
        <taxon>Pterygota</taxon>
        <taxon>Neoptera</taxon>
        <taxon>Endopterygota</taxon>
        <taxon>Lepidoptera</taxon>
        <taxon>Glossata</taxon>
        <taxon>Ditrysia</taxon>
        <taxon>Tineoidea</taxon>
        <taxon>Psychidae</taxon>
        <taxon>Oiketicinae</taxon>
        <taxon>Eumeta</taxon>
    </lineage>
</organism>
<feature type="region of interest" description="Disordered" evidence="1">
    <location>
        <begin position="214"/>
        <end position="237"/>
    </location>
</feature>
<accession>A0A4C1UV18</accession>
<reference evidence="2 3" key="1">
    <citation type="journal article" date="2019" name="Commun. Biol.">
        <title>The bagworm genome reveals a unique fibroin gene that provides high tensile strength.</title>
        <authorList>
            <person name="Kono N."/>
            <person name="Nakamura H."/>
            <person name="Ohtoshi R."/>
            <person name="Tomita M."/>
            <person name="Numata K."/>
            <person name="Arakawa K."/>
        </authorList>
    </citation>
    <scope>NUCLEOTIDE SEQUENCE [LARGE SCALE GENOMIC DNA]</scope>
</reference>
<evidence type="ECO:0000256" key="1">
    <source>
        <dbReference type="SAM" id="MobiDB-lite"/>
    </source>
</evidence>